<protein>
    <recommendedName>
        <fullName evidence="20">Neuronal acetylcholine receptor subunit alpha-7</fullName>
    </recommendedName>
</protein>
<keyword evidence="3" id="KW-1003">Cell membrane</keyword>
<evidence type="ECO:0000256" key="7">
    <source>
        <dbReference type="ARBA" id="ARBA00023065"/>
    </source>
</evidence>
<name>A0AAD9MST2_9ANNE</name>
<dbReference type="PRINTS" id="PR00252">
    <property type="entry name" value="NRIONCHANNEL"/>
</dbReference>
<dbReference type="PROSITE" id="PS00236">
    <property type="entry name" value="NEUROTR_ION_CHANNEL"/>
    <property type="match status" value="1"/>
</dbReference>
<dbReference type="SUPFAM" id="SSF90112">
    <property type="entry name" value="Neurotransmitter-gated ion-channel transmembrane pore"/>
    <property type="match status" value="3"/>
</dbReference>
<dbReference type="EMBL" id="JAODUP010000943">
    <property type="protein sequence ID" value="KAK2142526.1"/>
    <property type="molecule type" value="Genomic_DNA"/>
</dbReference>
<keyword evidence="4 15" id="KW-0812">Transmembrane</keyword>
<organism evidence="18 19">
    <name type="scientific">Paralvinella palmiformis</name>
    <dbReference type="NCBI Taxonomy" id="53620"/>
    <lineage>
        <taxon>Eukaryota</taxon>
        <taxon>Metazoa</taxon>
        <taxon>Spiralia</taxon>
        <taxon>Lophotrochozoa</taxon>
        <taxon>Annelida</taxon>
        <taxon>Polychaeta</taxon>
        <taxon>Sedentaria</taxon>
        <taxon>Canalipalpata</taxon>
        <taxon>Terebellida</taxon>
        <taxon>Terebelliformia</taxon>
        <taxon>Alvinellidae</taxon>
        <taxon>Paralvinella</taxon>
    </lineage>
</organism>
<dbReference type="Proteomes" id="UP001208570">
    <property type="component" value="Unassembled WGS sequence"/>
</dbReference>
<dbReference type="FunFam" id="2.70.170.10:FF:000016">
    <property type="entry name" value="Nicotinic acetylcholine receptor subunit"/>
    <property type="match status" value="1"/>
</dbReference>
<evidence type="ECO:0000259" key="17">
    <source>
        <dbReference type="Pfam" id="PF02932"/>
    </source>
</evidence>
<comment type="caution">
    <text evidence="18">The sequence shown here is derived from an EMBL/GenBank/DDBJ whole genome shotgun (WGS) entry which is preliminary data.</text>
</comment>
<evidence type="ECO:0000313" key="19">
    <source>
        <dbReference type="Proteomes" id="UP001208570"/>
    </source>
</evidence>
<gene>
    <name evidence="18" type="ORF">LSH36_943g00028</name>
</gene>
<reference evidence="18" key="1">
    <citation type="journal article" date="2023" name="Mol. Biol. Evol.">
        <title>Third-Generation Sequencing Reveals the Adaptive Role of the Epigenome in Three Deep-Sea Polychaetes.</title>
        <authorList>
            <person name="Perez M."/>
            <person name="Aroh O."/>
            <person name="Sun Y."/>
            <person name="Lan Y."/>
            <person name="Juniper S.K."/>
            <person name="Young C.R."/>
            <person name="Angers B."/>
            <person name="Qian P.Y."/>
        </authorList>
    </citation>
    <scope>NUCLEOTIDE SEQUENCE</scope>
    <source>
        <strain evidence="18">P08H-3</strain>
    </source>
</reference>
<evidence type="ECO:0000256" key="2">
    <source>
        <dbReference type="ARBA" id="ARBA00022448"/>
    </source>
</evidence>
<keyword evidence="8 15" id="KW-0472">Membrane</keyword>
<proteinExistence type="inferred from homology"/>
<evidence type="ECO:0000256" key="9">
    <source>
        <dbReference type="ARBA" id="ARBA00023157"/>
    </source>
</evidence>
<dbReference type="InterPro" id="IPR038050">
    <property type="entry name" value="Neuro_actylchol_rec"/>
</dbReference>
<dbReference type="InterPro" id="IPR002394">
    <property type="entry name" value="Nicotinic_acetylcholine_rcpt"/>
</dbReference>
<keyword evidence="10" id="KW-0675">Receptor</keyword>
<dbReference type="InterPro" id="IPR006201">
    <property type="entry name" value="Neur_channel"/>
</dbReference>
<evidence type="ECO:0000256" key="15">
    <source>
        <dbReference type="RuleBase" id="RU000687"/>
    </source>
</evidence>
<dbReference type="GO" id="GO:0022848">
    <property type="term" value="F:acetylcholine-gated monoatomic cation-selective channel activity"/>
    <property type="evidence" value="ECO:0007669"/>
    <property type="project" value="InterPro"/>
</dbReference>
<evidence type="ECO:0000256" key="6">
    <source>
        <dbReference type="ARBA" id="ARBA00023018"/>
    </source>
</evidence>
<dbReference type="Pfam" id="PF02932">
    <property type="entry name" value="Neur_chan_memb"/>
    <property type="match status" value="2"/>
</dbReference>
<keyword evidence="13 15" id="KW-0407">Ion channel</keyword>
<dbReference type="PANTHER" id="PTHR18945">
    <property type="entry name" value="NEUROTRANSMITTER GATED ION CHANNEL"/>
    <property type="match status" value="1"/>
</dbReference>
<evidence type="ECO:0000256" key="8">
    <source>
        <dbReference type="ARBA" id="ARBA00023136"/>
    </source>
</evidence>
<comment type="similarity">
    <text evidence="1">Belongs to the ligand-gated ion channel (TC 1.A.9) family. Acetylcholine receptor (TC 1.A.9.1) subfamily.</text>
</comment>
<feature type="domain" description="Neurotransmitter-gated ion-channel transmembrane" evidence="17">
    <location>
        <begin position="440"/>
        <end position="638"/>
    </location>
</feature>
<evidence type="ECO:0000259" key="16">
    <source>
        <dbReference type="Pfam" id="PF02931"/>
    </source>
</evidence>
<evidence type="ECO:0000256" key="3">
    <source>
        <dbReference type="ARBA" id="ARBA00022475"/>
    </source>
</evidence>
<feature type="transmembrane region" description="Helical" evidence="15">
    <location>
        <begin position="252"/>
        <end position="274"/>
    </location>
</feature>
<dbReference type="CDD" id="cd19051">
    <property type="entry name" value="LGIC_TM_cation"/>
    <property type="match status" value="2"/>
</dbReference>
<evidence type="ECO:0000256" key="10">
    <source>
        <dbReference type="ARBA" id="ARBA00023170"/>
    </source>
</evidence>
<dbReference type="InterPro" id="IPR036719">
    <property type="entry name" value="Neuro-gated_channel_TM_sf"/>
</dbReference>
<dbReference type="InterPro" id="IPR018000">
    <property type="entry name" value="Neurotransmitter_ion_chnl_CS"/>
</dbReference>
<feature type="transmembrane region" description="Helical" evidence="15">
    <location>
        <begin position="317"/>
        <end position="340"/>
    </location>
</feature>
<dbReference type="InterPro" id="IPR036734">
    <property type="entry name" value="Neur_chan_lig-bd_sf"/>
</dbReference>
<dbReference type="GO" id="GO:0045211">
    <property type="term" value="C:postsynaptic membrane"/>
    <property type="evidence" value="ECO:0007669"/>
    <property type="project" value="InterPro"/>
</dbReference>
<evidence type="ECO:0008006" key="20">
    <source>
        <dbReference type="Google" id="ProtNLM"/>
    </source>
</evidence>
<evidence type="ECO:0000256" key="1">
    <source>
        <dbReference type="ARBA" id="ARBA00009237"/>
    </source>
</evidence>
<dbReference type="Pfam" id="PF02931">
    <property type="entry name" value="Neur_chan_LBD"/>
    <property type="match status" value="1"/>
</dbReference>
<keyword evidence="9" id="KW-1015">Disulfide bond</keyword>
<feature type="domain" description="Neurotransmitter-gated ion-channel ligand-binding" evidence="16">
    <location>
        <begin position="83"/>
        <end position="250"/>
    </location>
</feature>
<dbReference type="InterPro" id="IPR006029">
    <property type="entry name" value="Neurotrans-gated_channel_TM"/>
</dbReference>
<keyword evidence="2 15" id="KW-0813">Transport</keyword>
<feature type="transmembrane region" description="Helical" evidence="15">
    <location>
        <begin position="622"/>
        <end position="642"/>
    </location>
</feature>
<evidence type="ECO:0000256" key="4">
    <source>
        <dbReference type="ARBA" id="ARBA00022692"/>
    </source>
</evidence>
<evidence type="ECO:0000256" key="11">
    <source>
        <dbReference type="ARBA" id="ARBA00023180"/>
    </source>
</evidence>
<evidence type="ECO:0000256" key="5">
    <source>
        <dbReference type="ARBA" id="ARBA00022989"/>
    </source>
</evidence>
<comment type="subcellular location">
    <subcellularLocation>
        <location evidence="14">Synaptic cell membrane</location>
        <topology evidence="14">Multi-pass membrane protein</topology>
    </subcellularLocation>
</comment>
<dbReference type="GO" id="GO:0004888">
    <property type="term" value="F:transmembrane signaling receptor activity"/>
    <property type="evidence" value="ECO:0007669"/>
    <property type="project" value="InterPro"/>
</dbReference>
<dbReference type="Gene3D" id="1.20.58.390">
    <property type="entry name" value="Neurotransmitter-gated ion-channel transmembrane domain"/>
    <property type="match status" value="4"/>
</dbReference>
<evidence type="ECO:0000256" key="14">
    <source>
        <dbReference type="ARBA" id="ARBA00034099"/>
    </source>
</evidence>
<keyword evidence="6" id="KW-0770">Synapse</keyword>
<dbReference type="InterPro" id="IPR006202">
    <property type="entry name" value="Neur_chan_lig-bd"/>
</dbReference>
<dbReference type="SUPFAM" id="SSF63712">
    <property type="entry name" value="Nicotinic receptor ligand binding domain-like"/>
    <property type="match status" value="2"/>
</dbReference>
<sequence length="647" mass="73523">MKRLTDPGNEPVSVTACSILVSIQGPHERRLLNWLLDKHRHNALERPVYNESDALTVKFGLTLQQIIDVDEKNQIITTNIWLNMDEKNQMINTNIWLNLVWNNYNLMWNESEYGGVKSVRIPPHLIWKPDILMYNSADEDIDSTFPTNIVLSSDGNCLWVPPGLFLSTCKIDITWFPFDDQKCNMKFGSWTYHGADLNLVLEGEGGDDSSFIPNGEWELIGMPAIRNVNKYECCPEQYVDITFTIHIRRRKLYYVFNLVVPCLMMSGLSLLVFAMPPEAGEKITCGVPAVKNVNKYACCPEQYIDITFTIHIRRRTLYYGFNLIIPCVLISSMALLTFTLPPDAGEKISLGALLASSGRNTHPRPQNLFIPILPLKPPPTPSSPPLPRLPTYTQRHLAADDETRLLRHSWQHDRSAAMCGDVTVTRSKFVIMVVVEYGVGMYFACIMLMCSLSVVFTVLVLNYHHRTPNTHQMPRWVKKGVCEGLAWCLRMSRPGQSSPRKKLIKHGKLKDLELRERSSRSLLANVLDLDDDFRGVAAASNNYNSAKGLPGEPRANHHHIHNHYVGVADRASTFSTANVGEQNTLRDILKELRSLTEKLRKDDEFSDQCNDWKFAAMVIDRLCLWMFTLFTAVSTFAILFSAPNMFA</sequence>
<dbReference type="PRINTS" id="PR00254">
    <property type="entry name" value="NICOTINICR"/>
</dbReference>
<keyword evidence="5 15" id="KW-1133">Transmembrane helix</keyword>
<keyword evidence="11" id="KW-0325">Glycoprotein</keyword>
<dbReference type="CDD" id="cd18997">
    <property type="entry name" value="LGIC_ECD_nAChR"/>
    <property type="match status" value="1"/>
</dbReference>
<dbReference type="AlphaFoldDB" id="A0AAD9MST2"/>
<keyword evidence="7 15" id="KW-0406">Ion transport</keyword>
<keyword evidence="12" id="KW-1071">Ligand-gated ion channel</keyword>
<dbReference type="Gene3D" id="2.70.170.10">
    <property type="entry name" value="Neurotransmitter-gated ion-channel ligand-binding domain"/>
    <property type="match status" value="2"/>
</dbReference>
<keyword evidence="19" id="KW-1185">Reference proteome</keyword>
<evidence type="ECO:0000256" key="12">
    <source>
        <dbReference type="ARBA" id="ARBA00023286"/>
    </source>
</evidence>
<accession>A0AAD9MST2</accession>
<evidence type="ECO:0000313" key="18">
    <source>
        <dbReference type="EMBL" id="KAK2142526.1"/>
    </source>
</evidence>
<feature type="domain" description="Neurotransmitter-gated ion-channel transmembrane" evidence="17">
    <location>
        <begin position="323"/>
        <end position="351"/>
    </location>
</feature>
<feature type="transmembrane region" description="Helical" evidence="15">
    <location>
        <begin position="439"/>
        <end position="463"/>
    </location>
</feature>
<evidence type="ECO:0000256" key="13">
    <source>
        <dbReference type="ARBA" id="ARBA00023303"/>
    </source>
</evidence>